<gene>
    <name evidence="1" type="ORF">W5A_03139</name>
</gene>
<evidence type="ECO:0000313" key="1">
    <source>
        <dbReference type="EMBL" id="EID75904.1"/>
    </source>
</evidence>
<dbReference type="EMBL" id="AJJU01000003">
    <property type="protein sequence ID" value="EID75904.1"/>
    <property type="molecule type" value="Genomic_DNA"/>
</dbReference>
<evidence type="ECO:0000313" key="2">
    <source>
        <dbReference type="Proteomes" id="UP000005938"/>
    </source>
</evidence>
<comment type="caution">
    <text evidence="1">The sequence shown here is derived from an EMBL/GenBank/DDBJ whole genome shotgun (WGS) entry which is preliminary data.</text>
</comment>
<dbReference type="AlphaFoldDB" id="I0WHN8"/>
<dbReference type="RefSeq" id="WP_008237332.1">
    <property type="nucleotide sequence ID" value="NZ_AJJU01000003.1"/>
</dbReference>
<dbReference type="STRING" id="946077.W5A_03139"/>
<name>I0WHN8_9FLAO</name>
<protein>
    <recommendedName>
        <fullName evidence="3">Lipoprotein</fullName>
    </recommendedName>
</protein>
<proteinExistence type="predicted"/>
<evidence type="ECO:0008006" key="3">
    <source>
        <dbReference type="Google" id="ProtNLM"/>
    </source>
</evidence>
<dbReference type="eggNOG" id="ENOG50343FS">
    <property type="taxonomic scope" value="Bacteria"/>
</dbReference>
<sequence length="394" mass="44608">MVNAILKKALVFFIPIILIACESKSTGETRDVKREPKTIDLPQFQMVGMTDSLTKLVSNWPEFKELQTTLAFIGPGFEQKDRKPKPVYITEKDREVTYKQFSIDAAEFSKSDAEATLDVREATEGYNTIYQLKSLGATEYPHIYWTENLKGGIEYQLSCYVKAATATEASLRYAHTVLPEIAGTQTFDLNKGEILNDVIIGKITPLATDWKKITIRFFVEEDGRFLLQLAPKTNSFNTDYIYFYNFQLEAPGSTIGQLRLMDEGVDIEKKKSLVVKSSYEGLYYLLIDVESAIINLEKSIATDNLNAPAVHSRMVLLSTYVKELRDGVANNQHISKKEILSELKKIETAYNQMIIQMNSLVNDNIDQYLKEIGEPVIDSADGSKPIKNPLYEEN</sequence>
<dbReference type="PROSITE" id="PS51257">
    <property type="entry name" value="PROKAR_LIPOPROTEIN"/>
    <property type="match status" value="1"/>
</dbReference>
<keyword evidence="2" id="KW-1185">Reference proteome</keyword>
<reference evidence="1 2" key="1">
    <citation type="journal article" date="2012" name="J. Bacteriol.">
        <title>Genome Sequence of the Halotolerant Bacterium Imtechella halotolerans K1T.</title>
        <authorList>
            <person name="Kumar S."/>
            <person name="Vikram S."/>
            <person name="Subramanian S."/>
            <person name="Raghava G.P."/>
            <person name="Pinnaka A.K."/>
        </authorList>
    </citation>
    <scope>NUCLEOTIDE SEQUENCE [LARGE SCALE GENOMIC DNA]</scope>
    <source>
        <strain evidence="1 2">K1</strain>
    </source>
</reference>
<accession>I0WHN8</accession>
<dbReference type="Proteomes" id="UP000005938">
    <property type="component" value="Unassembled WGS sequence"/>
</dbReference>
<organism evidence="1 2">
    <name type="scientific">Imtechella halotolerans K1</name>
    <dbReference type="NCBI Taxonomy" id="946077"/>
    <lineage>
        <taxon>Bacteria</taxon>
        <taxon>Pseudomonadati</taxon>
        <taxon>Bacteroidota</taxon>
        <taxon>Flavobacteriia</taxon>
        <taxon>Flavobacteriales</taxon>
        <taxon>Flavobacteriaceae</taxon>
        <taxon>Imtechella</taxon>
    </lineage>
</organism>